<sequence>MSMDDSFLDVKMELGEEVRRQCHDPHLAPTPVLLARREVASKHPRTTTTTQLNHVSEEMLVYRKHSLLSCQLPGAPKSTFLMVFSPDG</sequence>
<evidence type="ECO:0000313" key="2">
    <source>
        <dbReference type="Proteomes" id="UP000324222"/>
    </source>
</evidence>
<gene>
    <name evidence="1" type="ORF">E2C01_066104</name>
</gene>
<accession>A0A5B7HTL5</accession>
<name>A0A5B7HTL5_PORTR</name>
<evidence type="ECO:0000313" key="1">
    <source>
        <dbReference type="EMBL" id="MPC71814.1"/>
    </source>
</evidence>
<keyword evidence="2" id="KW-1185">Reference proteome</keyword>
<protein>
    <submittedName>
        <fullName evidence="1">Uncharacterized protein</fullName>
    </submittedName>
</protein>
<dbReference type="AlphaFoldDB" id="A0A5B7HTL5"/>
<proteinExistence type="predicted"/>
<reference evidence="1 2" key="1">
    <citation type="submission" date="2019-05" db="EMBL/GenBank/DDBJ databases">
        <title>Another draft genome of Portunus trituberculatus and its Hox gene families provides insights of decapod evolution.</title>
        <authorList>
            <person name="Jeong J.-H."/>
            <person name="Song I."/>
            <person name="Kim S."/>
            <person name="Choi T."/>
            <person name="Kim D."/>
            <person name="Ryu S."/>
            <person name="Kim W."/>
        </authorList>
    </citation>
    <scope>NUCLEOTIDE SEQUENCE [LARGE SCALE GENOMIC DNA]</scope>
    <source>
        <tissue evidence="1">Muscle</tissue>
    </source>
</reference>
<dbReference type="OrthoDB" id="6363363at2759"/>
<dbReference type="EMBL" id="VSRR010033617">
    <property type="protein sequence ID" value="MPC71814.1"/>
    <property type="molecule type" value="Genomic_DNA"/>
</dbReference>
<organism evidence="1 2">
    <name type="scientific">Portunus trituberculatus</name>
    <name type="common">Swimming crab</name>
    <name type="synonym">Neptunus trituberculatus</name>
    <dbReference type="NCBI Taxonomy" id="210409"/>
    <lineage>
        <taxon>Eukaryota</taxon>
        <taxon>Metazoa</taxon>
        <taxon>Ecdysozoa</taxon>
        <taxon>Arthropoda</taxon>
        <taxon>Crustacea</taxon>
        <taxon>Multicrustacea</taxon>
        <taxon>Malacostraca</taxon>
        <taxon>Eumalacostraca</taxon>
        <taxon>Eucarida</taxon>
        <taxon>Decapoda</taxon>
        <taxon>Pleocyemata</taxon>
        <taxon>Brachyura</taxon>
        <taxon>Eubrachyura</taxon>
        <taxon>Portunoidea</taxon>
        <taxon>Portunidae</taxon>
        <taxon>Portuninae</taxon>
        <taxon>Portunus</taxon>
    </lineage>
</organism>
<comment type="caution">
    <text evidence="1">The sequence shown here is derived from an EMBL/GenBank/DDBJ whole genome shotgun (WGS) entry which is preliminary data.</text>
</comment>
<dbReference type="Proteomes" id="UP000324222">
    <property type="component" value="Unassembled WGS sequence"/>
</dbReference>